<proteinExistence type="predicted"/>
<feature type="region of interest" description="Disordered" evidence="1">
    <location>
        <begin position="172"/>
        <end position="199"/>
    </location>
</feature>
<organism evidence="2">
    <name type="scientific">marine metagenome</name>
    <dbReference type="NCBI Taxonomy" id="408172"/>
    <lineage>
        <taxon>unclassified sequences</taxon>
        <taxon>metagenomes</taxon>
        <taxon>ecological metagenomes</taxon>
    </lineage>
</organism>
<evidence type="ECO:0000256" key="1">
    <source>
        <dbReference type="SAM" id="MobiDB-lite"/>
    </source>
</evidence>
<protein>
    <recommendedName>
        <fullName evidence="3">4Fe4S-binding SPASM domain-containing protein</fullName>
    </recommendedName>
</protein>
<dbReference type="AlphaFoldDB" id="A0A382PNH9"/>
<gene>
    <name evidence="2" type="ORF">METZ01_LOCUS327773</name>
</gene>
<evidence type="ECO:0000313" key="2">
    <source>
        <dbReference type="EMBL" id="SVC74919.1"/>
    </source>
</evidence>
<evidence type="ECO:0008006" key="3">
    <source>
        <dbReference type="Google" id="ProtNLM"/>
    </source>
</evidence>
<name>A0A382PNH9_9ZZZZ</name>
<sequence length="199" mass="23107">MKRGKQNGENLHQYKKRVIDSISESYCAAKWYNATIWLGHGQTTSCHHPPGHWIPLEELKDNPSAIHNTPHKKKMRKLMQEGQRPAECEYCWKVEDMGKNNISDRVFKTEIFTDDDIAKSVVMPWEENVNLRTLEISFDRACNFKCSYCNPAFSTSWVKDINDYGGYQNIQSDGRGHFQDTAPYAEPATKRQEDNPYIQ</sequence>
<feature type="compositionally biased region" description="Basic and acidic residues" evidence="1">
    <location>
        <begin position="188"/>
        <end position="199"/>
    </location>
</feature>
<reference evidence="2" key="1">
    <citation type="submission" date="2018-05" db="EMBL/GenBank/DDBJ databases">
        <authorList>
            <person name="Lanie J.A."/>
            <person name="Ng W.-L."/>
            <person name="Kazmierczak K.M."/>
            <person name="Andrzejewski T.M."/>
            <person name="Davidsen T.M."/>
            <person name="Wayne K.J."/>
            <person name="Tettelin H."/>
            <person name="Glass J.I."/>
            <person name="Rusch D."/>
            <person name="Podicherti R."/>
            <person name="Tsui H.-C.T."/>
            <person name="Winkler M.E."/>
        </authorList>
    </citation>
    <scope>NUCLEOTIDE SEQUENCE</scope>
</reference>
<feature type="non-terminal residue" evidence="2">
    <location>
        <position position="199"/>
    </location>
</feature>
<accession>A0A382PNH9</accession>
<dbReference type="EMBL" id="UINC01108658">
    <property type="protein sequence ID" value="SVC74919.1"/>
    <property type="molecule type" value="Genomic_DNA"/>
</dbReference>